<name>W2TAR3_NECAM</name>
<dbReference type="OrthoDB" id="10446505at2759"/>
<sequence length="66" mass="7283">MGVTHFDGMELAAVPEHCLSNTVMDWLRGRMFFGGGSSNASSADDEERRLVEQPSTSSTRVLVFVY</sequence>
<dbReference type="Proteomes" id="UP000053676">
    <property type="component" value="Unassembled WGS sequence"/>
</dbReference>
<gene>
    <name evidence="1" type="ORF">NECAME_02962</name>
</gene>
<organism evidence="1 2">
    <name type="scientific">Necator americanus</name>
    <name type="common">Human hookworm</name>
    <dbReference type="NCBI Taxonomy" id="51031"/>
    <lineage>
        <taxon>Eukaryota</taxon>
        <taxon>Metazoa</taxon>
        <taxon>Ecdysozoa</taxon>
        <taxon>Nematoda</taxon>
        <taxon>Chromadorea</taxon>
        <taxon>Rhabditida</taxon>
        <taxon>Rhabditina</taxon>
        <taxon>Rhabditomorpha</taxon>
        <taxon>Strongyloidea</taxon>
        <taxon>Ancylostomatidae</taxon>
        <taxon>Bunostominae</taxon>
        <taxon>Necator</taxon>
    </lineage>
</organism>
<evidence type="ECO:0000313" key="2">
    <source>
        <dbReference type="Proteomes" id="UP000053676"/>
    </source>
</evidence>
<proteinExistence type="predicted"/>
<reference evidence="2" key="1">
    <citation type="journal article" date="2014" name="Nat. Genet.">
        <title>Genome of the human hookworm Necator americanus.</title>
        <authorList>
            <person name="Tang Y.T."/>
            <person name="Gao X."/>
            <person name="Rosa B.A."/>
            <person name="Abubucker S."/>
            <person name="Hallsworth-Pepin K."/>
            <person name="Martin J."/>
            <person name="Tyagi R."/>
            <person name="Heizer E."/>
            <person name="Zhang X."/>
            <person name="Bhonagiri-Palsikar V."/>
            <person name="Minx P."/>
            <person name="Warren W.C."/>
            <person name="Wang Q."/>
            <person name="Zhan B."/>
            <person name="Hotez P.J."/>
            <person name="Sternberg P.W."/>
            <person name="Dougall A."/>
            <person name="Gaze S.T."/>
            <person name="Mulvenna J."/>
            <person name="Sotillo J."/>
            <person name="Ranganathan S."/>
            <person name="Rabelo E.M."/>
            <person name="Wilson R.K."/>
            <person name="Felgner P.L."/>
            <person name="Bethony J."/>
            <person name="Hawdon J.M."/>
            <person name="Gasser R.B."/>
            <person name="Loukas A."/>
            <person name="Mitreva M."/>
        </authorList>
    </citation>
    <scope>NUCLEOTIDE SEQUENCE [LARGE SCALE GENOMIC DNA]</scope>
</reference>
<evidence type="ECO:0000313" key="1">
    <source>
        <dbReference type="EMBL" id="ETN78256.1"/>
    </source>
</evidence>
<protein>
    <submittedName>
        <fullName evidence="1">Uncharacterized protein</fullName>
    </submittedName>
</protein>
<dbReference type="EMBL" id="KI660008">
    <property type="protein sequence ID" value="ETN78256.1"/>
    <property type="molecule type" value="Genomic_DNA"/>
</dbReference>
<dbReference type="AlphaFoldDB" id="W2TAR3"/>
<accession>W2TAR3</accession>
<keyword evidence="2" id="KW-1185">Reference proteome</keyword>
<dbReference type="KEGG" id="nai:NECAME_02962"/>